<protein>
    <recommendedName>
        <fullName evidence="4">DUF4190 domain-containing protein</fullName>
    </recommendedName>
</protein>
<accession>A0A4Y8JZ81</accession>
<name>A0A4Y8JZ81_9MICO</name>
<evidence type="ECO:0000313" key="3">
    <source>
        <dbReference type="Proteomes" id="UP000297472"/>
    </source>
</evidence>
<dbReference type="AlphaFoldDB" id="A0A4Y8JZ81"/>
<feature type="transmembrane region" description="Helical" evidence="1">
    <location>
        <begin position="105"/>
        <end position="126"/>
    </location>
</feature>
<evidence type="ECO:0000313" key="2">
    <source>
        <dbReference type="EMBL" id="TFD32617.1"/>
    </source>
</evidence>
<sequence length="136" mass="14436">MAGEYRDRSRDDQFRLDLTRPSAPVEGELDYASTITAPTEWVPYVYTDSELSARSGRGGLSVAALIFGLLGLGIAVFGVWGAALSLAAVVLAVMARITERHPGALWAYGLATGLAGLVLAVIWVLIVMRALTFVPG</sequence>
<proteinExistence type="predicted"/>
<evidence type="ECO:0008006" key="4">
    <source>
        <dbReference type="Google" id="ProtNLM"/>
    </source>
</evidence>
<dbReference type="RefSeq" id="WP_134423766.1">
    <property type="nucleotide sequence ID" value="NZ_SOHA01000007.1"/>
</dbReference>
<keyword evidence="1" id="KW-0812">Transmembrane</keyword>
<dbReference type="Proteomes" id="UP000297472">
    <property type="component" value="Unassembled WGS sequence"/>
</dbReference>
<organism evidence="2 3">
    <name type="scientific">Cryobacterium cryoconiti</name>
    <dbReference type="NCBI Taxonomy" id="1259239"/>
    <lineage>
        <taxon>Bacteria</taxon>
        <taxon>Bacillati</taxon>
        <taxon>Actinomycetota</taxon>
        <taxon>Actinomycetes</taxon>
        <taxon>Micrococcales</taxon>
        <taxon>Microbacteriaceae</taxon>
        <taxon>Cryobacterium</taxon>
    </lineage>
</organism>
<dbReference type="EMBL" id="SOHA01000007">
    <property type="protein sequence ID" value="TFD32617.1"/>
    <property type="molecule type" value="Genomic_DNA"/>
</dbReference>
<reference evidence="2 3" key="1">
    <citation type="submission" date="2019-03" db="EMBL/GenBank/DDBJ databases">
        <title>Genomics of glacier-inhabiting Cryobacterium strains.</title>
        <authorList>
            <person name="Liu Q."/>
            <person name="Xin Y.-H."/>
        </authorList>
    </citation>
    <scope>NUCLEOTIDE SEQUENCE [LARGE SCALE GENOMIC DNA]</scope>
    <source>
        <strain evidence="2 3">TMT1-51</strain>
    </source>
</reference>
<keyword evidence="3" id="KW-1185">Reference proteome</keyword>
<keyword evidence="1" id="KW-1133">Transmembrane helix</keyword>
<feature type="transmembrane region" description="Helical" evidence="1">
    <location>
        <begin position="60"/>
        <end position="93"/>
    </location>
</feature>
<dbReference type="OrthoDB" id="5126493at2"/>
<evidence type="ECO:0000256" key="1">
    <source>
        <dbReference type="SAM" id="Phobius"/>
    </source>
</evidence>
<comment type="caution">
    <text evidence="2">The sequence shown here is derived from an EMBL/GenBank/DDBJ whole genome shotgun (WGS) entry which is preliminary data.</text>
</comment>
<keyword evidence="1" id="KW-0472">Membrane</keyword>
<gene>
    <name evidence="2" type="ORF">E3T49_04495</name>
</gene>